<reference evidence="2 3" key="1">
    <citation type="submission" date="2023-06" db="EMBL/GenBank/DDBJ databases">
        <title>Thiopseudomonas sp. CY1220 draft genome sequence.</title>
        <authorList>
            <person name="Zhao G."/>
            <person name="An M."/>
        </authorList>
    </citation>
    <scope>NUCLEOTIDE SEQUENCE [LARGE SCALE GENOMIC DNA]</scope>
    <source>
        <strain evidence="2 3">CY1220</strain>
    </source>
</reference>
<sequence>MPKTIPPQAQTPEDLGDIEFNSPGVFSVHNPTAPTYSAPVTDGDEAVATIGQAKRVLLTSMDAVRTHSIHLISQAKRELCIYSLEFEPWLYDNDETYQYCKEFLLAHERNRLRILLRDTSRIVQEGHRLLPLAERLHSRCQIRRVNSEHPFSDNYWLDVDQQALLLRQAETPKQASAYYYDPALAQKKHAEFEAMWSVARLDVNLRRMPL</sequence>
<gene>
    <name evidence="2" type="ORF">QEZ41_03345</name>
</gene>
<evidence type="ECO:0000259" key="1">
    <source>
        <dbReference type="Pfam" id="PF25559"/>
    </source>
</evidence>
<comment type="caution">
    <text evidence="2">The sequence shown here is derived from an EMBL/GenBank/DDBJ whole genome shotgun (WGS) entry which is preliminary data.</text>
</comment>
<dbReference type="RefSeq" id="WP_289409974.1">
    <property type="nucleotide sequence ID" value="NZ_JAUCDY010000003.1"/>
</dbReference>
<feature type="domain" description="DUF7931" evidence="1">
    <location>
        <begin position="62"/>
        <end position="208"/>
    </location>
</feature>
<dbReference type="EMBL" id="JAUCDY010000003">
    <property type="protein sequence ID" value="MDM7857317.1"/>
    <property type="molecule type" value="Genomic_DNA"/>
</dbReference>
<dbReference type="InterPro" id="IPR057691">
    <property type="entry name" value="DUF7931"/>
</dbReference>
<organism evidence="2 3">
    <name type="scientific">Thiopseudomonas acetoxidans</name>
    <dbReference type="NCBI Taxonomy" id="3041622"/>
    <lineage>
        <taxon>Bacteria</taxon>
        <taxon>Pseudomonadati</taxon>
        <taxon>Pseudomonadota</taxon>
        <taxon>Gammaproteobacteria</taxon>
        <taxon>Pseudomonadales</taxon>
        <taxon>Pseudomonadaceae</taxon>
        <taxon>Thiopseudomonas</taxon>
    </lineage>
</organism>
<keyword evidence="3" id="KW-1185">Reference proteome</keyword>
<name>A0ABT7SMB1_9GAMM</name>
<accession>A0ABT7SMB1</accession>
<dbReference type="Pfam" id="PF25559">
    <property type="entry name" value="DUF7931"/>
    <property type="match status" value="1"/>
</dbReference>
<proteinExistence type="predicted"/>
<dbReference type="Proteomes" id="UP001241056">
    <property type="component" value="Unassembled WGS sequence"/>
</dbReference>
<protein>
    <submittedName>
        <fullName evidence="2">Histone acetyltransferase HPA2</fullName>
    </submittedName>
</protein>
<evidence type="ECO:0000313" key="2">
    <source>
        <dbReference type="EMBL" id="MDM7857317.1"/>
    </source>
</evidence>
<evidence type="ECO:0000313" key="3">
    <source>
        <dbReference type="Proteomes" id="UP001241056"/>
    </source>
</evidence>